<proteinExistence type="inferred from homology"/>
<evidence type="ECO:0000256" key="7">
    <source>
        <dbReference type="PROSITE-ProRule" id="PRU01360"/>
    </source>
</evidence>
<keyword evidence="6 7" id="KW-0998">Cell outer membrane</keyword>
<feature type="region of interest" description="Disordered" evidence="8">
    <location>
        <begin position="826"/>
        <end position="847"/>
    </location>
</feature>
<comment type="similarity">
    <text evidence="7">Belongs to the TonB-dependent receptor family.</text>
</comment>
<dbReference type="PANTHER" id="PTHR30069">
    <property type="entry name" value="TONB-DEPENDENT OUTER MEMBRANE RECEPTOR"/>
    <property type="match status" value="1"/>
</dbReference>
<keyword evidence="4 7" id="KW-0812">Transmembrane</keyword>
<dbReference type="Pfam" id="PF07715">
    <property type="entry name" value="Plug"/>
    <property type="match status" value="1"/>
</dbReference>
<evidence type="ECO:0000259" key="11">
    <source>
        <dbReference type="Pfam" id="PF25183"/>
    </source>
</evidence>
<evidence type="ECO:0000256" key="6">
    <source>
        <dbReference type="ARBA" id="ARBA00023237"/>
    </source>
</evidence>
<evidence type="ECO:0000313" key="13">
    <source>
        <dbReference type="Proteomes" id="UP000292087"/>
    </source>
</evidence>
<dbReference type="Pfam" id="PF25183">
    <property type="entry name" value="OMP_b-brl_4"/>
    <property type="match status" value="1"/>
</dbReference>
<gene>
    <name evidence="12" type="ORF">EA656_05440</name>
</gene>
<keyword evidence="5 7" id="KW-0472">Membrane</keyword>
<evidence type="ECO:0000259" key="10">
    <source>
        <dbReference type="Pfam" id="PF07715"/>
    </source>
</evidence>
<dbReference type="AlphaFoldDB" id="A0A4Q8LZJ2"/>
<feature type="compositionally biased region" description="Polar residues" evidence="8">
    <location>
        <begin position="830"/>
        <end position="847"/>
    </location>
</feature>
<evidence type="ECO:0000256" key="8">
    <source>
        <dbReference type="SAM" id="MobiDB-lite"/>
    </source>
</evidence>
<evidence type="ECO:0000256" key="2">
    <source>
        <dbReference type="ARBA" id="ARBA00022448"/>
    </source>
</evidence>
<comment type="caution">
    <text evidence="12">The sequence shown here is derived from an EMBL/GenBank/DDBJ whole genome shotgun (WGS) entry which is preliminary data.</text>
</comment>
<dbReference type="InterPro" id="IPR036942">
    <property type="entry name" value="Beta-barrel_TonB_sf"/>
</dbReference>
<dbReference type="InterPro" id="IPR039426">
    <property type="entry name" value="TonB-dep_rcpt-like"/>
</dbReference>
<reference evidence="12 13" key="1">
    <citation type="submission" date="2019-02" db="EMBL/GenBank/DDBJ databases">
        <title>WGS of Pseudoxanthomonas species novum from clinical isolates.</title>
        <authorList>
            <person name="Bernier A.-M."/>
            <person name="Bernard K."/>
            <person name="Vachon A."/>
        </authorList>
    </citation>
    <scope>NUCLEOTIDE SEQUENCE [LARGE SCALE GENOMIC DNA]</scope>
    <source>
        <strain evidence="12 13">NML140781</strain>
    </source>
</reference>
<keyword evidence="3 7" id="KW-1134">Transmembrane beta strand</keyword>
<dbReference type="Gene3D" id="2.170.130.10">
    <property type="entry name" value="TonB-dependent receptor, plug domain"/>
    <property type="match status" value="1"/>
</dbReference>
<organism evidence="12 13">
    <name type="scientific">Pseudoxanthomonas winnipegensis</name>
    <dbReference type="NCBI Taxonomy" id="2480810"/>
    <lineage>
        <taxon>Bacteria</taxon>
        <taxon>Pseudomonadati</taxon>
        <taxon>Pseudomonadota</taxon>
        <taxon>Gammaproteobacteria</taxon>
        <taxon>Lysobacterales</taxon>
        <taxon>Lysobacteraceae</taxon>
        <taxon>Pseudoxanthomonas</taxon>
    </lineage>
</organism>
<dbReference type="SUPFAM" id="SSF56935">
    <property type="entry name" value="Porins"/>
    <property type="match status" value="1"/>
</dbReference>
<dbReference type="GO" id="GO:0009279">
    <property type="term" value="C:cell outer membrane"/>
    <property type="evidence" value="ECO:0007669"/>
    <property type="project" value="UniProtKB-SubCell"/>
</dbReference>
<keyword evidence="2 7" id="KW-0813">Transport</keyword>
<evidence type="ECO:0000256" key="1">
    <source>
        <dbReference type="ARBA" id="ARBA00004571"/>
    </source>
</evidence>
<dbReference type="GO" id="GO:0015344">
    <property type="term" value="F:siderophore uptake transmembrane transporter activity"/>
    <property type="evidence" value="ECO:0007669"/>
    <property type="project" value="TreeGrafter"/>
</dbReference>
<feature type="domain" description="TonB-dependent transporter Oar-like beta-barrel" evidence="11">
    <location>
        <begin position="339"/>
        <end position="588"/>
    </location>
</feature>
<name>A0A4Q8LZJ2_9GAMM</name>
<accession>A0A4Q8LZJ2</accession>
<dbReference type="SUPFAM" id="SSF49478">
    <property type="entry name" value="Cna protein B-type domain"/>
    <property type="match status" value="1"/>
</dbReference>
<dbReference type="Gene3D" id="2.40.170.20">
    <property type="entry name" value="TonB-dependent receptor, beta-barrel domain"/>
    <property type="match status" value="1"/>
</dbReference>
<dbReference type="InterPro" id="IPR057601">
    <property type="entry name" value="Oar-like_b-barrel"/>
</dbReference>
<sequence>MTKNRGSKLLSKSMKRSALSIALGMCVAGGVNAQSTSGSIRGTVPAGTTVTISNNTGFSRTVTVDSSGRYNFGSLPIGNYTVEAAGLGKRDAIVAVGSATDVSFGNATTLSTINVVGTSAPKIDVTTTSTSTVITSERLTRIPTTRSAEAIALLSPGAVAGDSQFGGNHGGAVSFGGASVGENAYYINGYLSNTPTNNVSGYSLPYGVIDQQETYTGGYSAKYGRSAGGVINQVGKSGSNDFHFGGYMTYTPRSLKSDPKDVYYPNESFPAPYAYEDADQPGKLYRRGSGGESWNSTYFGYVSGPLIKDRLFAYVGAEVSRDKNIRSPFDGDIQRLHAKADDDKVYAKLNWNITDNNLLEYTYLHRKYTYEGLYHSYDFATATEGQKNGAGASPVTEKDDFSILKYTSFLSDTVTFNATYGRGRMFYKQVPFDAVTPNVGRANYQNPAYWSAGVDPTVGIDNTQSVVSGVNAEDKTYGLRAELEWVLGDHTLTFGMDNQKMNADNEGVDQVVDNYTYYRATNPNAPISTSLGVAAPGGSGYYVTKGVYSTATSMKLQQRAFYIEDRWQITDNFLLTVGLRDDKFANYNVANQPYVKSDDQWAPRLGASWDVFGDSSLKIFANAGRYFLAIPNGAAIRGASAALYTTQYYTYTGINPDGTPVLGTELSPGPVSSNNEFGQAKDPSTVAATNLKNMYQDEYILGFAKTLGENWSYGAKLTYRDLKTAIDDICDPDTIVAKLEAKGVDLSTIADPYDTYCWLANPNKSNRFAFAKLDGSGYETVDISPSDWGWPSPVKRRYKAIDLFLERAWDGKWEARIDYTYSKLEGNTEGPVNTDTGQGSSEHDSGTNLSQNWDLAQIMEYADGYLANDRRHQLKVYGSYSINPEWMVSANVRIMSGTPISCFDYYDPDGSGATDPAGYYGSYHTCFGKPSPPGKTFTPWTHRYDLGVTYRPNVFDGKLAVSLNVYNVFNERKGTAVDGSVIPSRGAPYGVSNTYNVPYSFTTPRYAMFSVSYDY</sequence>
<comment type="subcellular location">
    <subcellularLocation>
        <location evidence="1 7">Cell outer membrane</location>
        <topology evidence="1 7">Multi-pass membrane protein</topology>
    </subcellularLocation>
</comment>
<dbReference type="GO" id="GO:0044718">
    <property type="term" value="P:siderophore transmembrane transport"/>
    <property type="evidence" value="ECO:0007669"/>
    <property type="project" value="TreeGrafter"/>
</dbReference>
<dbReference type="PANTHER" id="PTHR30069:SF46">
    <property type="entry name" value="OAR PROTEIN"/>
    <property type="match status" value="1"/>
</dbReference>
<dbReference type="InterPro" id="IPR012910">
    <property type="entry name" value="Plug_dom"/>
</dbReference>
<feature type="signal peptide" evidence="9">
    <location>
        <begin position="1"/>
        <end position="33"/>
    </location>
</feature>
<evidence type="ECO:0000313" key="12">
    <source>
        <dbReference type="EMBL" id="TAA38083.1"/>
    </source>
</evidence>
<dbReference type="Pfam" id="PF13620">
    <property type="entry name" value="CarboxypepD_reg"/>
    <property type="match status" value="1"/>
</dbReference>
<dbReference type="RefSeq" id="WP_130522924.1">
    <property type="nucleotide sequence ID" value="NZ_SHLZ01000003.1"/>
</dbReference>
<feature type="domain" description="TonB-dependent receptor plug" evidence="10">
    <location>
        <begin position="126"/>
        <end position="230"/>
    </location>
</feature>
<keyword evidence="12" id="KW-0675">Receptor</keyword>
<dbReference type="InterPro" id="IPR037066">
    <property type="entry name" value="Plug_dom_sf"/>
</dbReference>
<dbReference type="Proteomes" id="UP000292087">
    <property type="component" value="Unassembled WGS sequence"/>
</dbReference>
<keyword evidence="9" id="KW-0732">Signal</keyword>
<evidence type="ECO:0000256" key="9">
    <source>
        <dbReference type="SAM" id="SignalP"/>
    </source>
</evidence>
<feature type="chain" id="PRO_5020751275" evidence="9">
    <location>
        <begin position="34"/>
        <end position="1015"/>
    </location>
</feature>
<protein>
    <submittedName>
        <fullName evidence="12">TonB-dependent receptor</fullName>
    </submittedName>
</protein>
<evidence type="ECO:0000256" key="5">
    <source>
        <dbReference type="ARBA" id="ARBA00023136"/>
    </source>
</evidence>
<evidence type="ECO:0000256" key="3">
    <source>
        <dbReference type="ARBA" id="ARBA00022452"/>
    </source>
</evidence>
<dbReference type="PROSITE" id="PS52016">
    <property type="entry name" value="TONB_DEPENDENT_REC_3"/>
    <property type="match status" value="1"/>
</dbReference>
<dbReference type="EMBL" id="SHMF01000001">
    <property type="protein sequence ID" value="TAA38083.1"/>
    <property type="molecule type" value="Genomic_DNA"/>
</dbReference>
<evidence type="ECO:0000256" key="4">
    <source>
        <dbReference type="ARBA" id="ARBA00022692"/>
    </source>
</evidence>